<dbReference type="Gene3D" id="3.40.50.300">
    <property type="entry name" value="P-loop containing nucleotide triphosphate hydrolases"/>
    <property type="match status" value="1"/>
</dbReference>
<dbReference type="PANTHER" id="PTHR12788:SF10">
    <property type="entry name" value="PROTEIN-TYROSINE SULFOTRANSFERASE"/>
    <property type="match status" value="1"/>
</dbReference>
<dbReference type="KEGG" id="chyd:H4K34_02760"/>
<dbReference type="EMBL" id="CP060139">
    <property type="protein sequence ID" value="QNR24784.1"/>
    <property type="molecule type" value="Genomic_DNA"/>
</dbReference>
<dbReference type="Pfam" id="PF13469">
    <property type="entry name" value="Sulfotransfer_3"/>
    <property type="match status" value="1"/>
</dbReference>
<keyword evidence="1 2" id="KW-0808">Transferase</keyword>
<reference evidence="2 3" key="1">
    <citation type="submission" date="2020-08" db="EMBL/GenBank/DDBJ databases">
        <title>Croceimicrobium hydrocarbonivorans gen. nov., sp. nov., a novel marine bacterium isolated from a bacterial consortium that degrades polyethylene terephthalate.</title>
        <authorList>
            <person name="Liu R."/>
        </authorList>
    </citation>
    <scope>NUCLEOTIDE SEQUENCE [LARGE SCALE GENOMIC DNA]</scope>
    <source>
        <strain evidence="2 3">A20-9</strain>
    </source>
</reference>
<dbReference type="Proteomes" id="UP000516305">
    <property type="component" value="Chromosome"/>
</dbReference>
<proteinExistence type="predicted"/>
<dbReference type="RefSeq" id="WP_210759310.1">
    <property type="nucleotide sequence ID" value="NZ_CP060139.1"/>
</dbReference>
<keyword evidence="3" id="KW-1185">Reference proteome</keyword>
<evidence type="ECO:0000313" key="2">
    <source>
        <dbReference type="EMBL" id="QNR24784.1"/>
    </source>
</evidence>
<dbReference type="InterPro" id="IPR026634">
    <property type="entry name" value="TPST-like"/>
</dbReference>
<dbReference type="PANTHER" id="PTHR12788">
    <property type="entry name" value="PROTEIN-TYROSINE SULFOTRANSFERASE 2"/>
    <property type="match status" value="1"/>
</dbReference>
<sequence length="333" mass="39109">MKNLKDLAADRIGAYRKDAQSEGFIQELNSYLKDFEAQLYQKVEEQEHPIFMVIGAPRSGTTLCTQFLANAYQLSYVNNLVARFYLNPLTGIQLSDQVLGRDNLPGFKSEYARTTDLTDIHEFGYYWRYWLKKDSLTAMETIAKDEQNIDWKGLKSSILNMQHLWGNAAVFKNIFGSYHMQKLSEVLPKVVFVHIERNNLDAAESIYKARLNQYGEKGLSKWWSYSPPNVSELLSKNVYEQIAGQVHFLKNYYQQESQKLDKRHFLSLRYEDLLLKPQEEAERIAQHVRKYFDYTLEVNPNLDQNFKRVKKAQQDSSVRQRLTEEFKKLQTQI</sequence>
<dbReference type="InterPro" id="IPR027417">
    <property type="entry name" value="P-loop_NTPase"/>
</dbReference>
<name>A0A7H0VGD6_9FLAO</name>
<dbReference type="AlphaFoldDB" id="A0A7H0VGD6"/>
<dbReference type="SUPFAM" id="SSF52540">
    <property type="entry name" value="P-loop containing nucleoside triphosphate hydrolases"/>
    <property type="match status" value="1"/>
</dbReference>
<accession>A0A7H0VGD6</accession>
<organism evidence="2 3">
    <name type="scientific">Croceimicrobium hydrocarbonivorans</name>
    <dbReference type="NCBI Taxonomy" id="2761580"/>
    <lineage>
        <taxon>Bacteria</taxon>
        <taxon>Pseudomonadati</taxon>
        <taxon>Bacteroidota</taxon>
        <taxon>Flavobacteriia</taxon>
        <taxon>Flavobacteriales</taxon>
        <taxon>Owenweeksiaceae</taxon>
        <taxon>Croceimicrobium</taxon>
    </lineage>
</organism>
<evidence type="ECO:0000313" key="3">
    <source>
        <dbReference type="Proteomes" id="UP000516305"/>
    </source>
</evidence>
<gene>
    <name evidence="2" type="ORF">H4K34_02760</name>
</gene>
<dbReference type="GO" id="GO:0008476">
    <property type="term" value="F:protein-tyrosine sulfotransferase activity"/>
    <property type="evidence" value="ECO:0007669"/>
    <property type="project" value="InterPro"/>
</dbReference>
<protein>
    <submittedName>
        <fullName evidence="2">Sulfotransferase</fullName>
    </submittedName>
</protein>
<evidence type="ECO:0000256" key="1">
    <source>
        <dbReference type="ARBA" id="ARBA00022679"/>
    </source>
</evidence>